<evidence type="ECO:0000259" key="5">
    <source>
        <dbReference type="PROSITE" id="PS50103"/>
    </source>
</evidence>
<protein>
    <recommendedName>
        <fullName evidence="5">C3H1-type domain-containing protein</fullName>
    </recommendedName>
</protein>
<dbReference type="Pfam" id="PF00642">
    <property type="entry name" value="zf-CCCH"/>
    <property type="match status" value="1"/>
</dbReference>
<dbReference type="Gene3D" id="4.10.1000.10">
    <property type="entry name" value="Zinc finger, CCCH-type"/>
    <property type="match status" value="1"/>
</dbReference>
<accession>G0UMN8</accession>
<dbReference type="PROSITE" id="PS50103">
    <property type="entry name" value="ZF_C3H1"/>
    <property type="match status" value="1"/>
</dbReference>
<dbReference type="InterPro" id="IPR036855">
    <property type="entry name" value="Znf_CCCH_sf"/>
</dbReference>
<dbReference type="VEuPathDB" id="TriTrypDB:TcIL3000_5_1490"/>
<gene>
    <name evidence="6" type="ORF">TCIL3000_5_1490</name>
</gene>
<evidence type="ECO:0000256" key="1">
    <source>
        <dbReference type="ARBA" id="ARBA00022723"/>
    </source>
</evidence>
<dbReference type="SUPFAM" id="SSF90229">
    <property type="entry name" value="CCCH zinc finger"/>
    <property type="match status" value="1"/>
</dbReference>
<dbReference type="GO" id="GO:0051252">
    <property type="term" value="P:regulation of RNA metabolic process"/>
    <property type="evidence" value="ECO:0007669"/>
    <property type="project" value="UniProtKB-ARBA"/>
</dbReference>
<dbReference type="InterPro" id="IPR000571">
    <property type="entry name" value="Znf_CCCH"/>
</dbReference>
<dbReference type="SMART" id="SM00356">
    <property type="entry name" value="ZnF_C3H1"/>
    <property type="match status" value="1"/>
</dbReference>
<sequence>MARNSKHVEVKPSKYRTSLCEHYQRDKECPYGDRCAFAHGEHQLQTEERNMEILRTTGLRRLDRAPFTIKSPSQSILSESLSSVRTPTTRRQPVFISLPTQAGVDSLSVSNIEEEITDVAEMVNDTSKALDIHKNEARPSCSSRFSSSCSTEHPVRYRHNPYSLYAC</sequence>
<name>G0UMN8_TRYCI</name>
<keyword evidence="1 4" id="KW-0479">Metal-binding</keyword>
<feature type="domain" description="C3H1-type" evidence="5">
    <location>
        <begin position="14"/>
        <end position="42"/>
    </location>
</feature>
<reference evidence="6" key="1">
    <citation type="journal article" date="2012" name="Proc. Natl. Acad. Sci. U.S.A.">
        <title>Antigenic diversity is generated by distinct evolutionary mechanisms in African trypanosome species.</title>
        <authorList>
            <person name="Jackson A.P."/>
            <person name="Berry A."/>
            <person name="Aslett M."/>
            <person name="Allison H.C."/>
            <person name="Burton P."/>
            <person name="Vavrova-Anderson J."/>
            <person name="Brown R."/>
            <person name="Browne H."/>
            <person name="Corton N."/>
            <person name="Hauser H."/>
            <person name="Gamble J."/>
            <person name="Gilderthorp R."/>
            <person name="Marcello L."/>
            <person name="McQuillan J."/>
            <person name="Otto T.D."/>
            <person name="Quail M.A."/>
            <person name="Sanders M.J."/>
            <person name="van Tonder A."/>
            <person name="Ginger M.L."/>
            <person name="Field M.C."/>
            <person name="Barry J.D."/>
            <person name="Hertz-Fowler C."/>
            <person name="Berriman M."/>
        </authorList>
    </citation>
    <scope>NUCLEOTIDE SEQUENCE</scope>
    <source>
        <strain evidence="6">IL3000</strain>
    </source>
</reference>
<dbReference type="AlphaFoldDB" id="G0UMN8"/>
<evidence type="ECO:0000256" key="4">
    <source>
        <dbReference type="PROSITE-ProRule" id="PRU00723"/>
    </source>
</evidence>
<evidence type="ECO:0000256" key="3">
    <source>
        <dbReference type="ARBA" id="ARBA00022833"/>
    </source>
</evidence>
<evidence type="ECO:0000313" key="6">
    <source>
        <dbReference type="EMBL" id="CCC90446.1"/>
    </source>
</evidence>
<dbReference type="GO" id="GO:0010468">
    <property type="term" value="P:regulation of gene expression"/>
    <property type="evidence" value="ECO:0007669"/>
    <property type="project" value="UniProtKB-ARBA"/>
</dbReference>
<organism evidence="6">
    <name type="scientific">Trypanosoma congolense (strain IL3000)</name>
    <dbReference type="NCBI Taxonomy" id="1068625"/>
    <lineage>
        <taxon>Eukaryota</taxon>
        <taxon>Discoba</taxon>
        <taxon>Euglenozoa</taxon>
        <taxon>Kinetoplastea</taxon>
        <taxon>Metakinetoplastina</taxon>
        <taxon>Trypanosomatida</taxon>
        <taxon>Trypanosomatidae</taxon>
        <taxon>Trypanosoma</taxon>
        <taxon>Nannomonas</taxon>
    </lineage>
</organism>
<evidence type="ECO:0000256" key="2">
    <source>
        <dbReference type="ARBA" id="ARBA00022771"/>
    </source>
</evidence>
<dbReference type="FunFam" id="4.10.1000.10:FF:000003">
    <property type="entry name" value="Zinc finger CCCH domain-containing protein"/>
    <property type="match status" value="1"/>
</dbReference>
<dbReference type="EMBL" id="HE575318">
    <property type="protein sequence ID" value="CCC90446.1"/>
    <property type="molecule type" value="Genomic_DNA"/>
</dbReference>
<keyword evidence="2 4" id="KW-0863">Zinc-finger</keyword>
<proteinExistence type="predicted"/>
<dbReference type="GO" id="GO:0008270">
    <property type="term" value="F:zinc ion binding"/>
    <property type="evidence" value="ECO:0007669"/>
    <property type="project" value="UniProtKB-KW"/>
</dbReference>
<feature type="zinc finger region" description="C3H1-type" evidence="4">
    <location>
        <begin position="14"/>
        <end position="42"/>
    </location>
</feature>
<keyword evidence="3 4" id="KW-0862">Zinc</keyword>